<dbReference type="Pfam" id="PF23343">
    <property type="entry name" value="REP_ORF2-G2P"/>
    <property type="match status" value="1"/>
</dbReference>
<organism evidence="3">
    <name type="scientific">Dulem virus 80</name>
    <dbReference type="NCBI Taxonomy" id="3145791"/>
    <lineage>
        <taxon>Viruses</taxon>
        <taxon>Monodnaviria</taxon>
        <taxon>Sangervirae</taxon>
        <taxon>Phixviricota</taxon>
        <taxon>Malgrandaviricetes</taxon>
        <taxon>Petitvirales</taxon>
        <taxon>Microviridae</taxon>
        <taxon>Microvirus</taxon>
    </lineage>
</organism>
<accession>A0AAU8AX50</accession>
<reference evidence="3" key="1">
    <citation type="submission" date="2024-03" db="EMBL/GenBank/DDBJ databases">
        <title>Diverse circular DNA viruses in blood, oral, and fecal samples of captive lemurs.</title>
        <authorList>
            <person name="Paietta E.N."/>
            <person name="Kraberger S."/>
            <person name="Lund M.C."/>
            <person name="Custer J.M."/>
            <person name="Vargas K.M."/>
            <person name="Ehmke E.E."/>
            <person name="Yoder A.D."/>
            <person name="Varsani A."/>
        </authorList>
    </citation>
    <scope>NUCLEOTIDE SEQUENCE</scope>
    <source>
        <strain evidence="2">Duke_18_94</strain>
        <strain evidence="3">Duke_23FS_65</strain>
    </source>
</reference>
<feature type="domain" description="Replication-associated protein ORF2/G2P" evidence="1">
    <location>
        <begin position="81"/>
        <end position="190"/>
    </location>
</feature>
<dbReference type="InterPro" id="IPR056906">
    <property type="entry name" value="ORF2/G2P_dom"/>
</dbReference>
<protein>
    <submittedName>
        <fullName evidence="3">Replication initiator protein</fullName>
    </submittedName>
</protein>
<sequence>MCISPKWLVPFYDSSKERYSYRYVGSLPVDAPEDPVIDEVTGEVFFPFQVGCGKCLECLNLHKLQWLHRLLDEQSCHQDSCFLTLTYAKTDGNLVPKDYQLFLKRLRRKIAPVKVRFFLCGEYGSRGHRPHYHVALFGYNFPDKIPFRKDRAGFMMYRSAELEKLWSHGFSSILPANSVTFGYISKDMQKLLDLEPGKVRPFLRMSLRPGIGSNGWNRSLTDGKVWHRGKSCVLPRYYRKLAKDESLDLSAVYRIDSRYAENRSLIQDVELKRKKNTEKLKKLLTNR</sequence>
<evidence type="ECO:0000259" key="1">
    <source>
        <dbReference type="Pfam" id="PF23343"/>
    </source>
</evidence>
<name>A0AAU8AX50_9VIRU</name>
<dbReference type="EMBL" id="PP511480">
    <property type="protein sequence ID" value="XCD04591.1"/>
    <property type="molecule type" value="Genomic_DNA"/>
</dbReference>
<evidence type="ECO:0000313" key="2">
    <source>
        <dbReference type="EMBL" id="XCD03574.1"/>
    </source>
</evidence>
<evidence type="ECO:0000313" key="3">
    <source>
        <dbReference type="EMBL" id="XCD04591.1"/>
    </source>
</evidence>
<proteinExistence type="predicted"/>
<dbReference type="EMBL" id="PP511376">
    <property type="protein sequence ID" value="XCD03574.1"/>
    <property type="molecule type" value="Genomic_DNA"/>
</dbReference>